<evidence type="ECO:0000313" key="4">
    <source>
        <dbReference type="Proteomes" id="UP000633619"/>
    </source>
</evidence>
<evidence type="ECO:0000256" key="1">
    <source>
        <dbReference type="SAM" id="SignalP"/>
    </source>
</evidence>
<dbReference type="Proteomes" id="UP000633619">
    <property type="component" value="Unassembled WGS sequence"/>
</dbReference>
<gene>
    <name evidence="3" type="ORF">I8U20_00675</name>
</gene>
<dbReference type="RefSeq" id="WP_181731093.1">
    <property type="nucleotide sequence ID" value="NZ_JACEIR010000001.1"/>
</dbReference>
<reference evidence="3 4" key="1">
    <citation type="submission" date="2020-12" db="EMBL/GenBank/DDBJ databases">
        <title>WGS of Thermoactinomyces spp.</title>
        <authorList>
            <person name="Cheng K."/>
        </authorList>
    </citation>
    <scope>NUCLEOTIDE SEQUENCE [LARGE SCALE GENOMIC DNA]</scope>
    <source>
        <strain evidence="4">CICC 10671\DSM 43846</strain>
    </source>
</reference>
<dbReference type="Pfam" id="PF14343">
    <property type="entry name" value="PrcB_C"/>
    <property type="match status" value="1"/>
</dbReference>
<feature type="chain" id="PRO_5034970990" evidence="1">
    <location>
        <begin position="24"/>
        <end position="144"/>
    </location>
</feature>
<evidence type="ECO:0000259" key="2">
    <source>
        <dbReference type="Pfam" id="PF14343"/>
    </source>
</evidence>
<feature type="signal peptide" evidence="1">
    <location>
        <begin position="1"/>
        <end position="23"/>
    </location>
</feature>
<comment type="caution">
    <text evidence="3">The sequence shown here is derived from an EMBL/GenBank/DDBJ whole genome shotgun (WGS) entry which is preliminary data.</text>
</comment>
<protein>
    <submittedName>
        <fullName evidence="3">Protease complex subunit PrcB family protein</fullName>
    </submittedName>
</protein>
<organism evidence="3 4">
    <name type="scientific">Thermoactinomyces intermedius</name>
    <dbReference type="NCBI Taxonomy" id="2024"/>
    <lineage>
        <taxon>Bacteria</taxon>
        <taxon>Bacillati</taxon>
        <taxon>Bacillota</taxon>
        <taxon>Bacilli</taxon>
        <taxon>Bacillales</taxon>
        <taxon>Thermoactinomycetaceae</taxon>
        <taxon>Thermoactinomyces</taxon>
    </lineage>
</organism>
<dbReference type="AlphaFoldDB" id="A0A8I1A2Y7"/>
<evidence type="ECO:0000313" key="3">
    <source>
        <dbReference type="EMBL" id="MBH8593839.1"/>
    </source>
</evidence>
<sequence>MRTFQAIVSIFIVCLLAGCSTFGQESDTGGTVMEELPFQVVSLEQVPSQLQNQAQESLQSPGESIRLLSADSKKYVILSLGEKPTAGYKIDVKKVEQKGNKLVVHAQKHEPSKDSFQAQVITYPAIIIVTEPKNHVENAEVHWL</sequence>
<dbReference type="EMBL" id="JAECVW010000001">
    <property type="protein sequence ID" value="MBH8593839.1"/>
    <property type="molecule type" value="Genomic_DNA"/>
</dbReference>
<proteinExistence type="predicted"/>
<keyword evidence="4" id="KW-1185">Reference proteome</keyword>
<keyword evidence="1" id="KW-0732">Signal</keyword>
<keyword evidence="3" id="KW-0378">Hydrolase</keyword>
<name>A0A8I1A2Y7_THEIN</name>
<keyword evidence="3" id="KW-0645">Protease</keyword>
<dbReference type="GO" id="GO:0008233">
    <property type="term" value="F:peptidase activity"/>
    <property type="evidence" value="ECO:0007669"/>
    <property type="project" value="UniProtKB-KW"/>
</dbReference>
<feature type="domain" description="PrcB C-terminal" evidence="2">
    <location>
        <begin position="75"/>
        <end position="130"/>
    </location>
</feature>
<accession>A0A8I1A2Y7</accession>
<dbReference type="InterPro" id="IPR025748">
    <property type="entry name" value="PrcB_C_dom"/>
</dbReference>
<dbReference type="PROSITE" id="PS51257">
    <property type="entry name" value="PROKAR_LIPOPROTEIN"/>
    <property type="match status" value="1"/>
</dbReference>
<dbReference type="GO" id="GO:0006508">
    <property type="term" value="P:proteolysis"/>
    <property type="evidence" value="ECO:0007669"/>
    <property type="project" value="UniProtKB-KW"/>
</dbReference>